<keyword evidence="2" id="KW-1185">Reference proteome</keyword>
<dbReference type="RefSeq" id="WP_190383084.1">
    <property type="nucleotide sequence ID" value="NZ_JACJQT010000026.1"/>
</dbReference>
<evidence type="ECO:0000313" key="2">
    <source>
        <dbReference type="Proteomes" id="UP000606721"/>
    </source>
</evidence>
<accession>A0ABR8BWQ6</accession>
<dbReference type="EMBL" id="JACJQT010000026">
    <property type="protein sequence ID" value="MBD2278865.1"/>
    <property type="molecule type" value="Genomic_DNA"/>
</dbReference>
<protein>
    <submittedName>
        <fullName evidence="1">Uncharacterized protein</fullName>
    </submittedName>
</protein>
<sequence length="88" mass="9768">MNHKQGFFNCLQCELGDCWTLASIKPDLLDFLASVFLQSTALKVLSTVIFKRLGFDCSDSLRGIAILTKIFQPEAITSYLLSITLGVH</sequence>
<comment type="caution">
    <text evidence="1">The sequence shown here is derived from an EMBL/GenBank/DDBJ whole genome shotgun (WGS) entry which is preliminary data.</text>
</comment>
<gene>
    <name evidence="1" type="ORF">H6F99_11340</name>
</gene>
<dbReference type="Proteomes" id="UP000606721">
    <property type="component" value="Unassembled WGS sequence"/>
</dbReference>
<reference evidence="1 2" key="1">
    <citation type="journal article" date="2020" name="ISME J.">
        <title>Comparative genomics reveals insights into cyanobacterial evolution and habitat adaptation.</title>
        <authorList>
            <person name="Chen M.Y."/>
            <person name="Teng W.K."/>
            <person name="Zhao L."/>
            <person name="Hu C.X."/>
            <person name="Zhou Y.K."/>
            <person name="Han B.P."/>
            <person name="Song L.R."/>
            <person name="Shu W.S."/>
        </authorList>
    </citation>
    <scope>NUCLEOTIDE SEQUENCE [LARGE SCALE GENOMIC DNA]</scope>
    <source>
        <strain evidence="1 2">FACHB-1040</strain>
    </source>
</reference>
<proteinExistence type="predicted"/>
<evidence type="ECO:0000313" key="1">
    <source>
        <dbReference type="EMBL" id="MBD2278865.1"/>
    </source>
</evidence>
<organism evidence="1 2">
    <name type="scientific">Aphanizomenon flos-aquae FACHB-1040</name>
    <dbReference type="NCBI Taxonomy" id="2692887"/>
    <lineage>
        <taxon>Bacteria</taxon>
        <taxon>Bacillati</taxon>
        <taxon>Cyanobacteriota</taxon>
        <taxon>Cyanophyceae</taxon>
        <taxon>Nostocales</taxon>
        <taxon>Aphanizomenonaceae</taxon>
        <taxon>Aphanizomenon</taxon>
    </lineage>
</organism>
<name>A0ABR8BWQ6_APHFL</name>